<dbReference type="GO" id="GO:0032787">
    <property type="term" value="P:monocarboxylic acid metabolic process"/>
    <property type="evidence" value="ECO:0007669"/>
    <property type="project" value="UniProtKB-ARBA"/>
</dbReference>
<dbReference type="CDD" id="cd05233">
    <property type="entry name" value="SDR_c"/>
    <property type="match status" value="1"/>
</dbReference>
<dbReference type="PROSITE" id="PS00061">
    <property type="entry name" value="ADH_SHORT"/>
    <property type="match status" value="1"/>
</dbReference>
<comment type="similarity">
    <text evidence="1">Belongs to the short-chain dehydrogenases/reductases (SDR) family.</text>
</comment>
<dbReference type="OrthoDB" id="8665216at2"/>
<sequence length="240" mass="25283">MHERTFLVTGASKGIGRALSDRLAADGHRVVGLARGADDPTFPGTLVSVDLTDRDATARTLATLAERYAFDGVINNAGFVRLAGVEAVDLDDLEASFRHNLNSAVQTVQALLPGMRERGWGRIVNLSSLVVLGVANRTAYAAAKAAMLSFTRTWALELAETGITVNAVAPGPTETELFRQNTPAGSEAERRFLSLVPMKRLGKPEELAAAAAFLLSEDAGYITGQTLFVDGGASVGKAAL</sequence>
<keyword evidence="2" id="KW-0560">Oxidoreductase</keyword>
<dbReference type="FunFam" id="3.40.50.720:FF:000173">
    <property type="entry name" value="3-oxoacyl-[acyl-carrier protein] reductase"/>
    <property type="match status" value="1"/>
</dbReference>
<dbReference type="Pfam" id="PF13561">
    <property type="entry name" value="adh_short_C2"/>
    <property type="match status" value="1"/>
</dbReference>
<evidence type="ECO:0000259" key="3">
    <source>
        <dbReference type="SMART" id="SM00822"/>
    </source>
</evidence>
<accession>A0A149PUV3</accession>
<comment type="caution">
    <text evidence="4">The sequence shown here is derived from an EMBL/GenBank/DDBJ whole genome shotgun (WGS) entry which is preliminary data.</text>
</comment>
<keyword evidence="5" id="KW-1185">Reference proteome</keyword>
<dbReference type="PANTHER" id="PTHR42879:SF2">
    <property type="entry name" value="3-OXOACYL-[ACYL-CARRIER-PROTEIN] REDUCTASE FABG"/>
    <property type="match status" value="1"/>
</dbReference>
<proteinExistence type="inferred from homology"/>
<dbReference type="InterPro" id="IPR002347">
    <property type="entry name" value="SDR_fam"/>
</dbReference>
<evidence type="ECO:0000256" key="2">
    <source>
        <dbReference type="ARBA" id="ARBA00023002"/>
    </source>
</evidence>
<dbReference type="Gene3D" id="3.40.50.720">
    <property type="entry name" value="NAD(P)-binding Rossmann-like Domain"/>
    <property type="match status" value="1"/>
</dbReference>
<gene>
    <name evidence="4" type="ORF">CI15_11050</name>
</gene>
<dbReference type="SUPFAM" id="SSF51735">
    <property type="entry name" value="NAD(P)-binding Rossmann-fold domains"/>
    <property type="match status" value="1"/>
</dbReference>
<dbReference type="EMBL" id="LRBG01000007">
    <property type="protein sequence ID" value="KXU88828.1"/>
    <property type="molecule type" value="Genomic_DNA"/>
</dbReference>
<evidence type="ECO:0000256" key="1">
    <source>
        <dbReference type="ARBA" id="ARBA00006484"/>
    </source>
</evidence>
<dbReference type="PRINTS" id="PR00080">
    <property type="entry name" value="SDRFAMILY"/>
</dbReference>
<protein>
    <submittedName>
        <fullName evidence="4">Short-chain dehydrogenase</fullName>
    </submittedName>
</protein>
<dbReference type="InterPro" id="IPR036291">
    <property type="entry name" value="NAD(P)-bd_dom_sf"/>
</dbReference>
<dbReference type="NCBIfam" id="NF005753">
    <property type="entry name" value="PRK07577.1"/>
    <property type="match status" value="1"/>
</dbReference>
<evidence type="ECO:0000313" key="5">
    <source>
        <dbReference type="Proteomes" id="UP000075613"/>
    </source>
</evidence>
<dbReference type="PANTHER" id="PTHR42879">
    <property type="entry name" value="3-OXOACYL-(ACYL-CARRIER-PROTEIN) REDUCTASE"/>
    <property type="match status" value="1"/>
</dbReference>
<dbReference type="PRINTS" id="PR00081">
    <property type="entry name" value="GDHRDH"/>
</dbReference>
<dbReference type="GO" id="GO:0016491">
    <property type="term" value="F:oxidoreductase activity"/>
    <property type="evidence" value="ECO:0007669"/>
    <property type="project" value="UniProtKB-KW"/>
</dbReference>
<reference evidence="4 5" key="1">
    <citation type="journal article" date="2015" name="Int. J. Syst. Evol. Microbiol.">
        <title>Burkholderia monticola sp. nov., isolated from mountain soil.</title>
        <authorList>
            <person name="Baek I."/>
            <person name="Seo B."/>
            <person name="Lee I."/>
            <person name="Yi H."/>
            <person name="Chun J."/>
        </authorList>
    </citation>
    <scope>NUCLEOTIDE SEQUENCE [LARGE SCALE GENOMIC DNA]</scope>
    <source>
        <strain evidence="4 5">JC2948</strain>
    </source>
</reference>
<organism evidence="4 5">
    <name type="scientific">Paraburkholderia monticola</name>
    <dbReference type="NCBI Taxonomy" id="1399968"/>
    <lineage>
        <taxon>Bacteria</taxon>
        <taxon>Pseudomonadati</taxon>
        <taxon>Pseudomonadota</taxon>
        <taxon>Betaproteobacteria</taxon>
        <taxon>Burkholderiales</taxon>
        <taxon>Burkholderiaceae</taxon>
        <taxon>Paraburkholderia</taxon>
    </lineage>
</organism>
<dbReference type="InterPro" id="IPR050259">
    <property type="entry name" value="SDR"/>
</dbReference>
<dbReference type="InterPro" id="IPR057326">
    <property type="entry name" value="KR_dom"/>
</dbReference>
<dbReference type="InterPro" id="IPR020904">
    <property type="entry name" value="Sc_DH/Rdtase_CS"/>
</dbReference>
<dbReference type="RefSeq" id="WP_062127609.1">
    <property type="nucleotide sequence ID" value="NZ_LRBG01000007.1"/>
</dbReference>
<dbReference type="SMART" id="SM00822">
    <property type="entry name" value="PKS_KR"/>
    <property type="match status" value="1"/>
</dbReference>
<dbReference type="STRING" id="1399968.CI15_11050"/>
<dbReference type="Proteomes" id="UP000075613">
    <property type="component" value="Unassembled WGS sequence"/>
</dbReference>
<dbReference type="AlphaFoldDB" id="A0A149PUV3"/>
<evidence type="ECO:0000313" key="4">
    <source>
        <dbReference type="EMBL" id="KXU88828.1"/>
    </source>
</evidence>
<name>A0A149PUV3_9BURK</name>
<feature type="domain" description="Ketoreductase" evidence="3">
    <location>
        <begin position="4"/>
        <end position="171"/>
    </location>
</feature>